<evidence type="ECO:0000259" key="3">
    <source>
        <dbReference type="PROSITE" id="PS01031"/>
    </source>
</evidence>
<dbReference type="PANTHER" id="PTHR11527">
    <property type="entry name" value="HEAT-SHOCK PROTEIN 20 FAMILY MEMBER"/>
    <property type="match status" value="1"/>
</dbReference>
<evidence type="ECO:0000256" key="1">
    <source>
        <dbReference type="PROSITE-ProRule" id="PRU00285"/>
    </source>
</evidence>
<name>A0A124GTV1_9ACTN</name>
<dbReference type="RefSeq" id="WP_062156777.1">
    <property type="nucleotide sequence ID" value="NZ_KQ948004.1"/>
</dbReference>
<dbReference type="OrthoDB" id="9809760at2"/>
<dbReference type="STRING" id="146536.AQI70_36635"/>
<dbReference type="InterPro" id="IPR008978">
    <property type="entry name" value="HSP20-like_chaperone"/>
</dbReference>
<evidence type="ECO:0000313" key="5">
    <source>
        <dbReference type="Proteomes" id="UP000054024"/>
    </source>
</evidence>
<evidence type="ECO:0000256" key="2">
    <source>
        <dbReference type="RuleBase" id="RU003616"/>
    </source>
</evidence>
<comment type="caution">
    <text evidence="4">The sequence shown here is derived from an EMBL/GenBank/DDBJ whole genome shotgun (WGS) entry which is preliminary data.</text>
</comment>
<evidence type="ECO:0000313" key="4">
    <source>
        <dbReference type="EMBL" id="KUM67125.1"/>
    </source>
</evidence>
<dbReference type="AlphaFoldDB" id="A0A124GTV1"/>
<comment type="similarity">
    <text evidence="1 2">Belongs to the small heat shock protein (HSP20) family.</text>
</comment>
<sequence length="147" mass="16454">MALPVRREQAGAVWDPFREFHDLYQRMGQLWQSAVPGGGLLGDAWAPLADLEESDDAYVIEVDLPGVKKDDITVEINAGELSVHGEIKEKERTGVLRSRTRRSGQFDYRVTLPQDTDEEHVTAELTDGVLTVPKAEKAKPRRIEITS</sequence>
<dbReference type="Pfam" id="PF00011">
    <property type="entry name" value="HSP20"/>
    <property type="match status" value="1"/>
</dbReference>
<dbReference type="Proteomes" id="UP000054024">
    <property type="component" value="Unassembled WGS sequence"/>
</dbReference>
<dbReference type="CDD" id="cd06464">
    <property type="entry name" value="ACD_sHsps-like"/>
    <property type="match status" value="1"/>
</dbReference>
<dbReference type="Gene3D" id="2.60.40.790">
    <property type="match status" value="1"/>
</dbReference>
<proteinExistence type="inferred from homology"/>
<dbReference type="SUPFAM" id="SSF49764">
    <property type="entry name" value="HSP20-like chaperones"/>
    <property type="match status" value="1"/>
</dbReference>
<accession>A0A124GTV1</accession>
<gene>
    <name evidence="4" type="ORF">AQI70_36635</name>
</gene>
<dbReference type="PROSITE" id="PS01031">
    <property type="entry name" value="SHSP"/>
    <property type="match status" value="1"/>
</dbReference>
<keyword evidence="5" id="KW-1185">Reference proteome</keyword>
<protein>
    <submittedName>
        <fullName evidence="4">Heat-shock protein Hsp20</fullName>
    </submittedName>
</protein>
<dbReference type="EMBL" id="LMWJ01000040">
    <property type="protein sequence ID" value="KUM67125.1"/>
    <property type="molecule type" value="Genomic_DNA"/>
</dbReference>
<organism evidence="4 5">
    <name type="scientific">Streptomyces curacoi</name>
    <dbReference type="NCBI Taxonomy" id="146536"/>
    <lineage>
        <taxon>Bacteria</taxon>
        <taxon>Bacillati</taxon>
        <taxon>Actinomycetota</taxon>
        <taxon>Actinomycetes</taxon>
        <taxon>Kitasatosporales</taxon>
        <taxon>Streptomycetaceae</taxon>
        <taxon>Streptomyces</taxon>
    </lineage>
</organism>
<feature type="domain" description="SHSP" evidence="3">
    <location>
        <begin position="39"/>
        <end position="147"/>
    </location>
</feature>
<reference evidence="4 5" key="1">
    <citation type="submission" date="2015-10" db="EMBL/GenBank/DDBJ databases">
        <title>Draft genome sequence of Streptomyces curacoi DSM 40107, type strain for the species Streptomyces curacoi.</title>
        <authorList>
            <person name="Ruckert C."/>
            <person name="Winkler A."/>
            <person name="Kalinowski J."/>
            <person name="Kampfer P."/>
            <person name="Glaeser S."/>
        </authorList>
    </citation>
    <scope>NUCLEOTIDE SEQUENCE [LARGE SCALE GENOMIC DNA]</scope>
    <source>
        <strain evidence="4 5">DSM 40107</strain>
    </source>
</reference>
<dbReference type="InterPro" id="IPR002068">
    <property type="entry name" value="A-crystallin/Hsp20_dom"/>
</dbReference>
<dbReference type="InterPro" id="IPR031107">
    <property type="entry name" value="Small_HSP"/>
</dbReference>